<sequence>MTQQSLRAWWWAKQGLDGSLIGKTAREALLRAGWSRSVGGANPYMSVFARTGAPRASIDAEAGNLQIQELPSARGCTHVLPAEDFALGLGVAQGSGAETEIVNAKRFLGVTDEELGRLAEATLRALEAGPLDPKQIKDAVGGAARSLGEEGKKRGINSTLPLVLGRLQIEGSIRRVPIEGRLDRQRYRYALWRPNPLAGFGLSREEAFTELGRRYFSWIGPASLGHFQWFSGLGVKAASEALNPLGLVPVAEGTDLVGFPSDVDALRSFAPPKDPVYNLVASLDSVLLLRRDLASLLDEEDSGRETATATELSPISGLQDLYSNAILDRGRLIGLWEFEPSSGTIAWTCFVERNDALKAEVARTEAFIRDQLEDCRSFSLDSPESRKPRIANLRLLADREAAPVR</sequence>
<dbReference type="PANTHER" id="PTHR38479">
    <property type="entry name" value="LMO0824 PROTEIN"/>
    <property type="match status" value="1"/>
</dbReference>
<keyword evidence="1" id="KW-0238">DNA-binding</keyword>
<dbReference type="Pfam" id="PF06224">
    <property type="entry name" value="AlkZ-like"/>
    <property type="match status" value="1"/>
</dbReference>
<reference evidence="1" key="1">
    <citation type="submission" date="2020-07" db="EMBL/GenBank/DDBJ databases">
        <title>Huge and variable diversity of episymbiotic CPR bacteria and DPANN archaea in groundwater ecosystems.</title>
        <authorList>
            <person name="He C.Y."/>
            <person name="Keren R."/>
            <person name="Whittaker M."/>
            <person name="Farag I.F."/>
            <person name="Doudna J."/>
            <person name="Cate J.H.D."/>
            <person name="Banfield J.F."/>
        </authorList>
    </citation>
    <scope>NUCLEOTIDE SEQUENCE</scope>
    <source>
        <strain evidence="1">NC_groundwater_17_Pr7_B-0.1um_64_12</strain>
    </source>
</reference>
<comment type="caution">
    <text evidence="1">The sequence shown here is derived from an EMBL/GenBank/DDBJ whole genome shotgun (WGS) entry which is preliminary data.</text>
</comment>
<dbReference type="EMBL" id="JACOSL010000059">
    <property type="protein sequence ID" value="MBI1757362.1"/>
    <property type="molecule type" value="Genomic_DNA"/>
</dbReference>
<dbReference type="GO" id="GO:0003677">
    <property type="term" value="F:DNA binding"/>
    <property type="evidence" value="ECO:0007669"/>
    <property type="project" value="UniProtKB-KW"/>
</dbReference>
<evidence type="ECO:0000313" key="2">
    <source>
        <dbReference type="Proteomes" id="UP000727962"/>
    </source>
</evidence>
<dbReference type="PANTHER" id="PTHR38479:SF2">
    <property type="entry name" value="WINGED HELIX DNA-BINDING DOMAIN-CONTAINING PROTEIN"/>
    <property type="match status" value="1"/>
</dbReference>
<proteinExistence type="predicted"/>
<name>A0A931PV83_FIMGI</name>
<accession>A0A931PV83</accession>
<dbReference type="Proteomes" id="UP000727962">
    <property type="component" value="Unassembled WGS sequence"/>
</dbReference>
<evidence type="ECO:0000313" key="1">
    <source>
        <dbReference type="EMBL" id="MBI1757362.1"/>
    </source>
</evidence>
<gene>
    <name evidence="1" type="ORF">HYR64_09680</name>
</gene>
<organism evidence="1 2">
    <name type="scientific">Fimbriimonas ginsengisoli</name>
    <dbReference type="NCBI Taxonomy" id="1005039"/>
    <lineage>
        <taxon>Bacteria</taxon>
        <taxon>Bacillati</taxon>
        <taxon>Armatimonadota</taxon>
        <taxon>Fimbriimonadia</taxon>
        <taxon>Fimbriimonadales</taxon>
        <taxon>Fimbriimonadaceae</taxon>
        <taxon>Fimbriimonas</taxon>
    </lineage>
</organism>
<dbReference type="AlphaFoldDB" id="A0A931PV83"/>
<protein>
    <submittedName>
        <fullName evidence="1">Winged helix DNA-binding domain-containing protein</fullName>
    </submittedName>
</protein>
<dbReference type="InterPro" id="IPR009351">
    <property type="entry name" value="AlkZ-like"/>
</dbReference>